<accession>A0A4W4E2H8</accession>
<reference evidence="2" key="4">
    <citation type="submission" date="2025-08" db="UniProtKB">
        <authorList>
            <consortium name="Ensembl"/>
        </authorList>
    </citation>
    <scope>IDENTIFICATION</scope>
</reference>
<dbReference type="Pfam" id="PF13895">
    <property type="entry name" value="Ig_2"/>
    <property type="match status" value="2"/>
</dbReference>
<dbReference type="SMART" id="SM00409">
    <property type="entry name" value="IG"/>
    <property type="match status" value="3"/>
</dbReference>
<dbReference type="Ensembl" id="ENSEEET00000005910.2">
    <property type="protein sequence ID" value="ENSEEEP00000005831.2"/>
    <property type="gene ID" value="ENSEEEG00000025998.1"/>
</dbReference>
<dbReference type="SUPFAM" id="SSF48726">
    <property type="entry name" value="Immunoglobulin"/>
    <property type="match status" value="2"/>
</dbReference>
<feature type="domain" description="Ig-like" evidence="1">
    <location>
        <begin position="119"/>
        <end position="204"/>
    </location>
</feature>
<sequence length="369" mass="41148">FSPSSSPTLLQALPFGTKLSVMYNPTKICVLKGSTVFINDSYTYPAGLEVKEEFWVKEPFDREQDTPVYCKPTKDSGTVQCYVDKQQKFSLKLINVTKEDDYYFRIKTNVIEQKWLGDPVKISVTELLVNTFLEVIEREAAILTCTTTCSLTDSPTCIWYKNGRPLSSNTNPLHLQPVSSEDAGSYMCAVGGYEHLPSPAQTLTVRYEFTMLVSLYDYLIIAKFIPLSSSVHFSVKTLVMVGQLYNISRIKDVIFISSHSLILWVLDPPKNVLVSIRPSSEIVGDSSVTLTCSSDANPPVQNYAWFKEGGTSSVGSGQTYNITISSNSSGWYYCVVQNEHGMLKSASIDADLKGETDRQLCFIFHSSVH</sequence>
<organism evidence="2 3">
    <name type="scientific">Electrophorus electricus</name>
    <name type="common">Electric eel</name>
    <name type="synonym">Gymnotus electricus</name>
    <dbReference type="NCBI Taxonomy" id="8005"/>
    <lineage>
        <taxon>Eukaryota</taxon>
        <taxon>Metazoa</taxon>
        <taxon>Chordata</taxon>
        <taxon>Craniata</taxon>
        <taxon>Vertebrata</taxon>
        <taxon>Euteleostomi</taxon>
        <taxon>Actinopterygii</taxon>
        <taxon>Neopterygii</taxon>
        <taxon>Teleostei</taxon>
        <taxon>Ostariophysi</taxon>
        <taxon>Gymnotiformes</taxon>
        <taxon>Gymnotoidei</taxon>
        <taxon>Gymnotidae</taxon>
        <taxon>Electrophorus</taxon>
    </lineage>
</organism>
<dbReference type="InterPro" id="IPR013783">
    <property type="entry name" value="Ig-like_fold"/>
</dbReference>
<dbReference type="InterPro" id="IPR003598">
    <property type="entry name" value="Ig_sub2"/>
</dbReference>
<dbReference type="PANTHER" id="PTHR46013:SF4">
    <property type="entry name" value="B-CELL RECEPTOR CD22-RELATED"/>
    <property type="match status" value="1"/>
</dbReference>
<name>A0A4W4E2H8_ELEEL</name>
<feature type="domain" description="Ig-like" evidence="1">
    <location>
        <begin position="269"/>
        <end position="349"/>
    </location>
</feature>
<proteinExistence type="predicted"/>
<dbReference type="InterPro" id="IPR007110">
    <property type="entry name" value="Ig-like_dom"/>
</dbReference>
<gene>
    <name evidence="2" type="primary">NAMPT</name>
</gene>
<dbReference type="InterPro" id="IPR003599">
    <property type="entry name" value="Ig_sub"/>
</dbReference>
<reference evidence="3" key="1">
    <citation type="journal article" date="2014" name="Science">
        <title>Nonhuman genetics. Genomic basis for the convergent evolution of electric organs.</title>
        <authorList>
            <person name="Gallant J.R."/>
            <person name="Traeger L.L."/>
            <person name="Volkening J.D."/>
            <person name="Moffett H."/>
            <person name="Chen P.H."/>
            <person name="Novina C.D."/>
            <person name="Phillips G.N.Jr."/>
            <person name="Anand R."/>
            <person name="Wells G.B."/>
            <person name="Pinch M."/>
            <person name="Guth R."/>
            <person name="Unguez G.A."/>
            <person name="Albert J.S."/>
            <person name="Zakon H.H."/>
            <person name="Samanta M.P."/>
            <person name="Sussman M.R."/>
        </authorList>
    </citation>
    <scope>NUCLEOTIDE SEQUENCE [LARGE SCALE GENOMIC DNA]</scope>
</reference>
<dbReference type="GeneTree" id="ENSGT01010000222294"/>
<reference evidence="3" key="2">
    <citation type="journal article" date="2017" name="Sci. Adv.">
        <title>A tail of two voltages: Proteomic comparison of the three electric organs of the electric eel.</title>
        <authorList>
            <person name="Traeger L.L."/>
            <person name="Sabat G."/>
            <person name="Barrett-Wilt G.A."/>
            <person name="Wells G.B."/>
            <person name="Sussman M.R."/>
        </authorList>
    </citation>
    <scope>NUCLEOTIDE SEQUENCE [LARGE SCALE GENOMIC DNA]</scope>
</reference>
<evidence type="ECO:0000313" key="3">
    <source>
        <dbReference type="Proteomes" id="UP000314983"/>
    </source>
</evidence>
<dbReference type="AlphaFoldDB" id="A0A4W4E2H8"/>
<evidence type="ECO:0000259" key="1">
    <source>
        <dbReference type="PROSITE" id="PS50835"/>
    </source>
</evidence>
<dbReference type="InterPro" id="IPR036179">
    <property type="entry name" value="Ig-like_dom_sf"/>
</dbReference>
<keyword evidence="3" id="KW-1185">Reference proteome</keyword>
<reference evidence="2" key="5">
    <citation type="submission" date="2025-09" db="UniProtKB">
        <authorList>
            <consortium name="Ensembl"/>
        </authorList>
    </citation>
    <scope>IDENTIFICATION</scope>
</reference>
<dbReference type="Proteomes" id="UP000314983">
    <property type="component" value="Chromosome 16"/>
</dbReference>
<dbReference type="Gene3D" id="2.60.40.10">
    <property type="entry name" value="Immunoglobulins"/>
    <property type="match status" value="3"/>
</dbReference>
<reference evidence="2" key="3">
    <citation type="submission" date="2020-05" db="EMBL/GenBank/DDBJ databases">
        <title>Electrophorus electricus (electric eel) genome, fEleEle1, primary haplotype.</title>
        <authorList>
            <person name="Myers G."/>
            <person name="Meyer A."/>
            <person name="Fedrigo O."/>
            <person name="Formenti G."/>
            <person name="Rhie A."/>
            <person name="Tracey A."/>
            <person name="Sims Y."/>
            <person name="Jarvis E.D."/>
        </authorList>
    </citation>
    <scope>NUCLEOTIDE SEQUENCE [LARGE SCALE GENOMIC DNA]</scope>
</reference>
<evidence type="ECO:0000313" key="2">
    <source>
        <dbReference type="Ensembl" id="ENSEEEP00000005831.2"/>
    </source>
</evidence>
<dbReference type="SMART" id="SM00408">
    <property type="entry name" value="IGc2"/>
    <property type="match status" value="2"/>
</dbReference>
<dbReference type="PROSITE" id="PS50835">
    <property type="entry name" value="IG_LIKE"/>
    <property type="match status" value="2"/>
</dbReference>
<dbReference type="PANTHER" id="PTHR46013">
    <property type="entry name" value="VASCULAR CELL ADHESION MOLECULE 1"/>
    <property type="match status" value="1"/>
</dbReference>
<protein>
    <recommendedName>
        <fullName evidence="1">Ig-like domain-containing protein</fullName>
    </recommendedName>
</protein>